<dbReference type="RefSeq" id="WP_301141582.1">
    <property type="nucleotide sequence ID" value="NZ_JAUHQA010000001.1"/>
</dbReference>
<feature type="transmembrane region" description="Helical" evidence="1">
    <location>
        <begin position="5"/>
        <end position="25"/>
    </location>
</feature>
<accession>A0ABT8GFM1</accession>
<evidence type="ECO:0000313" key="2">
    <source>
        <dbReference type="EMBL" id="MDN4480225.1"/>
    </source>
</evidence>
<keyword evidence="1" id="KW-0812">Transmembrane</keyword>
<proteinExistence type="predicted"/>
<keyword evidence="1" id="KW-1133">Transmembrane helix</keyword>
<protein>
    <recommendedName>
        <fullName evidence="4">Major facilitator superfamily (MFS) profile domain-containing protein</fullName>
    </recommendedName>
</protein>
<dbReference type="EMBL" id="JAUHQA010000001">
    <property type="protein sequence ID" value="MDN4480225.1"/>
    <property type="molecule type" value="Genomic_DNA"/>
</dbReference>
<comment type="caution">
    <text evidence="2">The sequence shown here is derived from an EMBL/GenBank/DDBJ whole genome shotgun (WGS) entry which is preliminary data.</text>
</comment>
<evidence type="ECO:0000313" key="3">
    <source>
        <dbReference type="Proteomes" id="UP001172708"/>
    </source>
</evidence>
<dbReference type="Proteomes" id="UP001172708">
    <property type="component" value="Unassembled WGS sequence"/>
</dbReference>
<evidence type="ECO:0000256" key="1">
    <source>
        <dbReference type="SAM" id="Phobius"/>
    </source>
</evidence>
<gene>
    <name evidence="2" type="ORF">QQX02_04720</name>
</gene>
<name>A0ABT8GFM1_9MICO</name>
<feature type="transmembrane region" description="Helical" evidence="1">
    <location>
        <begin position="45"/>
        <end position="63"/>
    </location>
</feature>
<evidence type="ECO:0008006" key="4">
    <source>
        <dbReference type="Google" id="ProtNLM"/>
    </source>
</evidence>
<keyword evidence="3" id="KW-1185">Reference proteome</keyword>
<reference evidence="2" key="1">
    <citation type="submission" date="2023-06" db="EMBL/GenBank/DDBJ databases">
        <title>Egi l300058.</title>
        <authorList>
            <person name="Gao L."/>
            <person name="Fang B.-Z."/>
            <person name="Li W.-J."/>
        </authorList>
    </citation>
    <scope>NUCLEOTIDE SEQUENCE</scope>
    <source>
        <strain evidence="2">EGI L300058</strain>
    </source>
</reference>
<feature type="transmembrane region" description="Helical" evidence="1">
    <location>
        <begin position="70"/>
        <end position="90"/>
    </location>
</feature>
<sequence length="95" mass="9569">MRATAWTIGGVGTAVGLLLIVAVLMGDATLPGFGGEDGLGPDLRASLIGIAIIAVSIAVAASVRRSHLWANHVFVLLGILGAVAAVWWAVAELLG</sequence>
<organism evidence="2 3">
    <name type="scientific">Demequina muriae</name>
    <dbReference type="NCBI Taxonomy" id="3051664"/>
    <lineage>
        <taxon>Bacteria</taxon>
        <taxon>Bacillati</taxon>
        <taxon>Actinomycetota</taxon>
        <taxon>Actinomycetes</taxon>
        <taxon>Micrococcales</taxon>
        <taxon>Demequinaceae</taxon>
        <taxon>Demequina</taxon>
    </lineage>
</organism>
<keyword evidence="1" id="KW-0472">Membrane</keyword>